<proteinExistence type="predicted"/>
<feature type="compositionally biased region" description="Low complexity" evidence="1">
    <location>
        <begin position="327"/>
        <end position="349"/>
    </location>
</feature>
<dbReference type="Gene3D" id="2.30.30.140">
    <property type="match status" value="1"/>
</dbReference>
<reference evidence="3" key="1">
    <citation type="submission" date="2014-09" db="EMBL/GenBank/DDBJ databases">
        <title>Genome sequence of the luminous mushroom Mycena chlorophos for searching fungal bioluminescence genes.</title>
        <authorList>
            <person name="Tanaka Y."/>
            <person name="Kasuga D."/>
            <person name="Oba Y."/>
            <person name="Hase S."/>
            <person name="Sato K."/>
            <person name="Oba Y."/>
            <person name="Sakakibara Y."/>
        </authorList>
    </citation>
    <scope>NUCLEOTIDE SEQUENCE</scope>
</reference>
<dbReference type="Pfam" id="PF00855">
    <property type="entry name" value="PWWP"/>
    <property type="match status" value="1"/>
</dbReference>
<evidence type="ECO:0000313" key="4">
    <source>
        <dbReference type="Proteomes" id="UP000815677"/>
    </source>
</evidence>
<name>A0ABQ0LAC4_MYCCL</name>
<accession>A0ABQ0LAC4</accession>
<gene>
    <name evidence="3" type="ORF">MCHLO_05528</name>
</gene>
<protein>
    <recommendedName>
        <fullName evidence="2">PWWP domain-containing protein</fullName>
    </recommendedName>
</protein>
<dbReference type="Proteomes" id="UP000815677">
    <property type="component" value="Unassembled WGS sequence"/>
</dbReference>
<organism evidence="3 4">
    <name type="scientific">Mycena chlorophos</name>
    <name type="common">Agaric fungus</name>
    <name type="synonym">Agaricus chlorophos</name>
    <dbReference type="NCBI Taxonomy" id="658473"/>
    <lineage>
        <taxon>Eukaryota</taxon>
        <taxon>Fungi</taxon>
        <taxon>Dikarya</taxon>
        <taxon>Basidiomycota</taxon>
        <taxon>Agaricomycotina</taxon>
        <taxon>Agaricomycetes</taxon>
        <taxon>Agaricomycetidae</taxon>
        <taxon>Agaricales</taxon>
        <taxon>Marasmiineae</taxon>
        <taxon>Mycenaceae</taxon>
        <taxon>Mycena</taxon>
    </lineage>
</organism>
<feature type="region of interest" description="Disordered" evidence="1">
    <location>
        <begin position="202"/>
        <end position="383"/>
    </location>
</feature>
<feature type="compositionally biased region" description="Low complexity" evidence="1">
    <location>
        <begin position="36"/>
        <end position="52"/>
    </location>
</feature>
<feature type="region of interest" description="Disordered" evidence="1">
    <location>
        <begin position="1"/>
        <end position="69"/>
    </location>
</feature>
<dbReference type="PROSITE" id="PS50812">
    <property type="entry name" value="PWWP"/>
    <property type="match status" value="1"/>
</dbReference>
<feature type="compositionally biased region" description="Acidic residues" evidence="1">
    <location>
        <begin position="215"/>
        <end position="226"/>
    </location>
</feature>
<dbReference type="EMBL" id="DF844264">
    <property type="protein sequence ID" value="GAT48095.1"/>
    <property type="molecule type" value="Genomic_DNA"/>
</dbReference>
<feature type="domain" description="PWWP" evidence="2">
    <location>
        <begin position="75"/>
        <end position="129"/>
    </location>
</feature>
<dbReference type="SMART" id="SM00293">
    <property type="entry name" value="PWWP"/>
    <property type="match status" value="1"/>
</dbReference>
<feature type="region of interest" description="Disordered" evidence="1">
    <location>
        <begin position="475"/>
        <end position="496"/>
    </location>
</feature>
<dbReference type="SUPFAM" id="SSF63748">
    <property type="entry name" value="Tudor/PWWP/MBT"/>
    <property type="match status" value="1"/>
</dbReference>
<evidence type="ECO:0000256" key="1">
    <source>
        <dbReference type="SAM" id="MobiDB-lite"/>
    </source>
</evidence>
<sequence length="514" mass="55595">MAVKSKLFGSISAPTPHPKTTRTPAQSRPPSPMPKAAPTKSTSKSKSASKSKGGVPKRPTKKAKQDDAELESFAPRELVLAKLKGFPLWPAMIIEPKHTPTAIRAMQPVGRKNPAYAVRFFPKGDYLWLSGSVLTRLTTERIVEYQSACADLEAQTTEKQSETKGKKKGEGIGRKDLMEAYEAANNLAHWEKEHEAALKAVKKEEAKKRKKEKAQEEEVDELEEDEPAKTGQKRARAAPKTKAAAPKTKAKAAPKAAGSTKSKKAPTAAASKSKKTTSKAAPPKTKRKVAPKSKATVESEDEAGAAPEEDEVAEEEEDGPPKKKARTAGGAAGASKAKAKGGAKAAGKAGAKKATPKAKVEVNGNGKDDDKNDLENDPDARQVRDWRNKLQKCFLKQSEVPPKESEMPAMDALFTQVENYEEMSVEYLTFSKIGKVMRHIHLLEPARVPRDDEYNFRDRAKVLVDKWNGMLSAERSAEGASTGTGGGAPEGEGDGEGCVVRCEKIDRFALLLPL</sequence>
<feature type="compositionally biased region" description="Low complexity" evidence="1">
    <location>
        <begin position="240"/>
        <end position="271"/>
    </location>
</feature>
<dbReference type="InterPro" id="IPR000313">
    <property type="entry name" value="PWWP_dom"/>
</dbReference>
<evidence type="ECO:0000259" key="2">
    <source>
        <dbReference type="PROSITE" id="PS50812"/>
    </source>
</evidence>
<feature type="compositionally biased region" description="Basic and acidic residues" evidence="1">
    <location>
        <begin position="366"/>
        <end position="383"/>
    </location>
</feature>
<feature type="compositionally biased region" description="Acidic residues" evidence="1">
    <location>
        <begin position="298"/>
        <end position="318"/>
    </location>
</feature>
<evidence type="ECO:0000313" key="3">
    <source>
        <dbReference type="EMBL" id="GAT48095.1"/>
    </source>
</evidence>
<keyword evidence="4" id="KW-1185">Reference proteome</keyword>